<evidence type="ECO:0000256" key="2">
    <source>
        <dbReference type="SAM" id="Phobius"/>
    </source>
</evidence>
<reference evidence="4" key="1">
    <citation type="journal article" date="2019" name="Int. J. Syst. Evol. Microbiol.">
        <title>The Global Catalogue of Microorganisms (GCM) 10K type strain sequencing project: providing services to taxonomists for standard genome sequencing and annotation.</title>
        <authorList>
            <consortium name="The Broad Institute Genomics Platform"/>
            <consortium name="The Broad Institute Genome Sequencing Center for Infectious Disease"/>
            <person name="Wu L."/>
            <person name="Ma J."/>
        </authorList>
    </citation>
    <scope>NUCLEOTIDE SEQUENCE [LARGE SCALE GENOMIC DNA]</scope>
    <source>
        <strain evidence="4">JCM 18956</strain>
    </source>
</reference>
<evidence type="ECO:0000313" key="3">
    <source>
        <dbReference type="EMBL" id="GAA4668921.1"/>
    </source>
</evidence>
<comment type="caution">
    <text evidence="3">The sequence shown here is derived from an EMBL/GenBank/DDBJ whole genome shotgun (WGS) entry which is preliminary data.</text>
</comment>
<dbReference type="RefSeq" id="WP_345373850.1">
    <property type="nucleotide sequence ID" value="NZ_BAABLM010000001.1"/>
</dbReference>
<keyword evidence="4" id="KW-1185">Reference proteome</keyword>
<protein>
    <submittedName>
        <fullName evidence="3">Uncharacterized protein</fullName>
    </submittedName>
</protein>
<accession>A0ABP8VRU2</accession>
<feature type="transmembrane region" description="Helical" evidence="2">
    <location>
        <begin position="53"/>
        <end position="74"/>
    </location>
</feature>
<name>A0ABP8VRU2_9MICO</name>
<organism evidence="3 4">
    <name type="scientific">Frondihabitans cladoniiphilus</name>
    <dbReference type="NCBI Taxonomy" id="715785"/>
    <lineage>
        <taxon>Bacteria</taxon>
        <taxon>Bacillati</taxon>
        <taxon>Actinomycetota</taxon>
        <taxon>Actinomycetes</taxon>
        <taxon>Micrococcales</taxon>
        <taxon>Microbacteriaceae</taxon>
        <taxon>Frondihabitans</taxon>
    </lineage>
</organism>
<keyword evidence="2" id="KW-0472">Membrane</keyword>
<dbReference type="Proteomes" id="UP001501295">
    <property type="component" value="Unassembled WGS sequence"/>
</dbReference>
<feature type="region of interest" description="Disordered" evidence="1">
    <location>
        <begin position="172"/>
        <end position="193"/>
    </location>
</feature>
<keyword evidence="2" id="KW-0812">Transmembrane</keyword>
<dbReference type="EMBL" id="BAABLM010000001">
    <property type="protein sequence ID" value="GAA4668921.1"/>
    <property type="molecule type" value="Genomic_DNA"/>
</dbReference>
<evidence type="ECO:0000256" key="1">
    <source>
        <dbReference type="SAM" id="MobiDB-lite"/>
    </source>
</evidence>
<keyword evidence="2" id="KW-1133">Transmembrane helix</keyword>
<gene>
    <name evidence="3" type="ORF">GCM10025780_09930</name>
</gene>
<proteinExistence type="predicted"/>
<evidence type="ECO:0000313" key="4">
    <source>
        <dbReference type="Proteomes" id="UP001501295"/>
    </source>
</evidence>
<feature type="transmembrane region" description="Helical" evidence="2">
    <location>
        <begin position="80"/>
        <end position="98"/>
    </location>
</feature>
<sequence length="227" mass="23641">MAVDGTHPGCFVHATKLYAVPSDSGFTVEQTAASYDDAARLTRGSHPSMTRRSIVGGVLGGLFLVGEAVLGAGLRDVGSLIVLFFFGGVVGFVVAIGLGRQQPRAAQAVVVRLPAVQIPGDVARLSPDDATADELVLWSILTQRFRAAQAALANLPYEQANTIDPIESAETWDAEGRDSDEAPGQRSRAGAGTLSADSSSALAEIAYVTARHDFEPVALLLGLPLAD</sequence>